<accession>A0A6A3AVE3</accession>
<evidence type="ECO:0000256" key="3">
    <source>
        <dbReference type="ARBA" id="ARBA00012209"/>
    </source>
</evidence>
<keyword evidence="7" id="KW-0413">Isomerase</keyword>
<dbReference type="InterPro" id="IPR009410">
    <property type="entry name" value="Allene_ox_cyc"/>
</dbReference>
<evidence type="ECO:0000256" key="6">
    <source>
        <dbReference type="ARBA" id="ARBA00022946"/>
    </source>
</evidence>
<sequence>MIVILAQKRASTCLLQLSNKVNGTVHLSQPISSINLPKHRRVLGSNFSYSKPFQFHGFDVSSRSSKSFSTIAFFFKKSKQAEPVPPKPTQVQELHVYELNERDRNSPAKRIGITAGLCVLIQHFPEKKGDRYEAIYSFYFGDYGHLAVQGPYLTYEDTYLAVTEGSGIFQGAYDQVKLHQITFPMKLFYTFYLKGIPDLPAELLGNPVPPWPAVEPSTAAKATELMLLSLILPSDHKDRNSTILSH</sequence>
<evidence type="ECO:0000256" key="4">
    <source>
        <dbReference type="ARBA" id="ARBA00022528"/>
    </source>
</evidence>
<dbReference type="PANTHER" id="PTHR31843">
    <property type="entry name" value="ALLENE OXIDE CYCLASE 4, CHLOROPLASTIC"/>
    <property type="match status" value="1"/>
</dbReference>
<dbReference type="Pfam" id="PF06351">
    <property type="entry name" value="Allene_ox_cyc"/>
    <property type="match status" value="1"/>
</dbReference>
<keyword evidence="6" id="KW-0809">Transit peptide</keyword>
<dbReference type="GO" id="GO:0046423">
    <property type="term" value="F:allene-oxide cyclase activity"/>
    <property type="evidence" value="ECO:0007669"/>
    <property type="project" value="UniProtKB-EC"/>
</dbReference>
<comment type="subcellular location">
    <subcellularLocation>
        <location evidence="1">Plastid</location>
        <location evidence="1">Chloroplast</location>
    </subcellularLocation>
</comment>
<proteinExistence type="inferred from homology"/>
<gene>
    <name evidence="9" type="ORF">F3Y22_tig00110384pilonHSYRG00675</name>
</gene>
<keyword evidence="5" id="KW-0934">Plastid</keyword>
<dbReference type="SUPFAM" id="SSF141493">
    <property type="entry name" value="Allene oxide cyclase-like"/>
    <property type="match status" value="1"/>
</dbReference>
<name>A0A6A3AVE3_HIBSY</name>
<evidence type="ECO:0000256" key="7">
    <source>
        <dbReference type="ARBA" id="ARBA00023235"/>
    </source>
</evidence>
<organism evidence="9 10">
    <name type="scientific">Hibiscus syriacus</name>
    <name type="common">Rose of Sharon</name>
    <dbReference type="NCBI Taxonomy" id="106335"/>
    <lineage>
        <taxon>Eukaryota</taxon>
        <taxon>Viridiplantae</taxon>
        <taxon>Streptophyta</taxon>
        <taxon>Embryophyta</taxon>
        <taxon>Tracheophyta</taxon>
        <taxon>Spermatophyta</taxon>
        <taxon>Magnoliopsida</taxon>
        <taxon>eudicotyledons</taxon>
        <taxon>Gunneridae</taxon>
        <taxon>Pentapetalae</taxon>
        <taxon>rosids</taxon>
        <taxon>malvids</taxon>
        <taxon>Malvales</taxon>
        <taxon>Malvaceae</taxon>
        <taxon>Malvoideae</taxon>
        <taxon>Hibiscus</taxon>
    </lineage>
</organism>
<protein>
    <recommendedName>
        <fullName evidence="3">allene-oxide cyclase</fullName>
        <ecNumber evidence="3">5.3.99.6</ecNumber>
    </recommendedName>
</protein>
<comment type="caution">
    <text evidence="9">The sequence shown here is derived from an EMBL/GenBank/DDBJ whole genome shotgun (WGS) entry which is preliminary data.</text>
</comment>
<comment type="similarity">
    <text evidence="2">Belongs to the allene oxide cyclase family.</text>
</comment>
<comment type="catalytic activity">
    <reaction evidence="8">
        <text>(9Z,13S,15Z)-12,13-epoxyoctadeca-9,11,15-trienoate = (9S,13S,15Z)-12-oxophyto-10,15-dienoate</text>
        <dbReference type="Rhea" id="RHEA:22592"/>
        <dbReference type="ChEBI" id="CHEBI:36438"/>
        <dbReference type="ChEBI" id="CHEBI:57411"/>
        <dbReference type="EC" id="5.3.99.6"/>
    </reaction>
</comment>
<evidence type="ECO:0000256" key="5">
    <source>
        <dbReference type="ARBA" id="ARBA00022640"/>
    </source>
</evidence>
<dbReference type="PANTHER" id="PTHR31843:SF11">
    <property type="entry name" value="ALLENE OXIDE CYCLASE 4, CHLOROPLASTIC"/>
    <property type="match status" value="1"/>
</dbReference>
<dbReference type="GO" id="GO:0009507">
    <property type="term" value="C:chloroplast"/>
    <property type="evidence" value="ECO:0007669"/>
    <property type="project" value="UniProtKB-SubCell"/>
</dbReference>
<keyword evidence="10" id="KW-1185">Reference proteome</keyword>
<dbReference type="Proteomes" id="UP000436088">
    <property type="component" value="Unassembled WGS sequence"/>
</dbReference>
<keyword evidence="4" id="KW-0150">Chloroplast</keyword>
<evidence type="ECO:0000313" key="9">
    <source>
        <dbReference type="EMBL" id="KAE8707377.1"/>
    </source>
</evidence>
<dbReference type="Gene3D" id="2.40.480.10">
    <property type="entry name" value="Allene oxide cyclase-like"/>
    <property type="match status" value="2"/>
</dbReference>
<evidence type="ECO:0000256" key="1">
    <source>
        <dbReference type="ARBA" id="ARBA00004229"/>
    </source>
</evidence>
<dbReference type="InterPro" id="IPR044859">
    <property type="entry name" value="Allene_oxi_cyc_Dirigent"/>
</dbReference>
<dbReference type="EMBL" id="VEPZ02000964">
    <property type="protein sequence ID" value="KAE8707377.1"/>
    <property type="molecule type" value="Genomic_DNA"/>
</dbReference>
<evidence type="ECO:0000256" key="2">
    <source>
        <dbReference type="ARBA" id="ARBA00007982"/>
    </source>
</evidence>
<dbReference type="GO" id="GO:0009695">
    <property type="term" value="P:jasmonic acid biosynthetic process"/>
    <property type="evidence" value="ECO:0007669"/>
    <property type="project" value="InterPro"/>
</dbReference>
<reference evidence="9" key="1">
    <citation type="submission" date="2019-09" db="EMBL/GenBank/DDBJ databases">
        <title>Draft genome information of white flower Hibiscus syriacus.</title>
        <authorList>
            <person name="Kim Y.-M."/>
        </authorList>
    </citation>
    <scope>NUCLEOTIDE SEQUENCE [LARGE SCALE GENOMIC DNA]</scope>
    <source>
        <strain evidence="9">YM2019G1</strain>
    </source>
</reference>
<dbReference type="InterPro" id="IPR034871">
    <property type="entry name" value="Allene_oxi_cyc_sf"/>
</dbReference>
<evidence type="ECO:0000256" key="8">
    <source>
        <dbReference type="ARBA" id="ARBA00049891"/>
    </source>
</evidence>
<evidence type="ECO:0000313" key="10">
    <source>
        <dbReference type="Proteomes" id="UP000436088"/>
    </source>
</evidence>
<dbReference type="EC" id="5.3.99.6" evidence="3"/>
<dbReference type="AlphaFoldDB" id="A0A6A3AVE3"/>